<sequence length="118" mass="14064">MRKILNDLSDHYADVDKNHRSILAYAEMEKHPGWNTHKEMLMLCRGQIAEELLSKRFTELDATEKDVQQRAYSMVDDFIKFLLAPLQQAKKKAAYLQQGRMQREQFRQGFDREMTNRK</sequence>
<dbReference type="EMBL" id="MT141488">
    <property type="protein sequence ID" value="QJA63021.1"/>
    <property type="molecule type" value="Genomic_DNA"/>
</dbReference>
<gene>
    <name evidence="1" type="ORF">MM415B00664_0012</name>
</gene>
<accession>A0A6M3J1H7</accession>
<name>A0A6M3J1H7_9ZZZZ</name>
<protein>
    <submittedName>
        <fullName evidence="1">Uncharacterized protein</fullName>
    </submittedName>
</protein>
<evidence type="ECO:0000313" key="1">
    <source>
        <dbReference type="EMBL" id="QJA63021.1"/>
    </source>
</evidence>
<organism evidence="1">
    <name type="scientific">viral metagenome</name>
    <dbReference type="NCBI Taxonomy" id="1070528"/>
    <lineage>
        <taxon>unclassified sequences</taxon>
        <taxon>metagenomes</taxon>
        <taxon>organismal metagenomes</taxon>
    </lineage>
</organism>
<dbReference type="AlphaFoldDB" id="A0A6M3J1H7"/>
<proteinExistence type="predicted"/>
<reference evidence="1" key="1">
    <citation type="submission" date="2020-03" db="EMBL/GenBank/DDBJ databases">
        <title>The deep terrestrial virosphere.</title>
        <authorList>
            <person name="Holmfeldt K."/>
            <person name="Nilsson E."/>
            <person name="Simone D."/>
            <person name="Lopez-Fernandez M."/>
            <person name="Wu X."/>
            <person name="de Brujin I."/>
            <person name="Lundin D."/>
            <person name="Andersson A."/>
            <person name="Bertilsson S."/>
            <person name="Dopson M."/>
        </authorList>
    </citation>
    <scope>NUCLEOTIDE SEQUENCE</scope>
    <source>
        <strain evidence="1">MM415B00664</strain>
    </source>
</reference>